<dbReference type="AlphaFoldDB" id="A0A6J4SRC7"/>
<proteinExistence type="predicted"/>
<name>A0A6J4SRC7_9ACTN</name>
<reference evidence="2" key="1">
    <citation type="submission" date="2020-02" db="EMBL/GenBank/DDBJ databases">
        <authorList>
            <person name="Meier V. D."/>
        </authorList>
    </citation>
    <scope>NUCLEOTIDE SEQUENCE</scope>
    <source>
        <strain evidence="2">AVDCRST_MAG85</strain>
    </source>
</reference>
<dbReference type="EMBL" id="CADCVT010000205">
    <property type="protein sequence ID" value="CAA9503195.1"/>
    <property type="molecule type" value="Genomic_DNA"/>
</dbReference>
<protein>
    <submittedName>
        <fullName evidence="2">Uncharacterized protein</fullName>
    </submittedName>
</protein>
<feature type="compositionally biased region" description="Low complexity" evidence="1">
    <location>
        <begin position="16"/>
        <end position="44"/>
    </location>
</feature>
<gene>
    <name evidence="2" type="ORF">AVDCRST_MAG85-1897</name>
</gene>
<evidence type="ECO:0000313" key="2">
    <source>
        <dbReference type="EMBL" id="CAA9503195.1"/>
    </source>
</evidence>
<organism evidence="2">
    <name type="scientific">uncultured Solirubrobacteraceae bacterium</name>
    <dbReference type="NCBI Taxonomy" id="1162706"/>
    <lineage>
        <taxon>Bacteria</taxon>
        <taxon>Bacillati</taxon>
        <taxon>Actinomycetota</taxon>
        <taxon>Thermoleophilia</taxon>
        <taxon>Solirubrobacterales</taxon>
        <taxon>Solirubrobacteraceae</taxon>
        <taxon>environmental samples</taxon>
    </lineage>
</organism>
<accession>A0A6J4SRC7</accession>
<feature type="non-terminal residue" evidence="2">
    <location>
        <position position="61"/>
    </location>
</feature>
<feature type="region of interest" description="Disordered" evidence="1">
    <location>
        <begin position="1"/>
        <end position="61"/>
    </location>
</feature>
<evidence type="ECO:0000256" key="1">
    <source>
        <dbReference type="SAM" id="MobiDB-lite"/>
    </source>
</evidence>
<sequence length="61" mass="6401">WAPPPTTRTPTPPTTRSPSPRCSRARRSTPPATACTTCSARPSCGSPAPPTARPTPRCSRT</sequence>
<feature type="compositionally biased region" description="Pro residues" evidence="1">
    <location>
        <begin position="1"/>
        <end position="15"/>
    </location>
</feature>
<feature type="non-terminal residue" evidence="2">
    <location>
        <position position="1"/>
    </location>
</feature>